<protein>
    <submittedName>
        <fullName evidence="8">DNA-binding transcriptional regulator, LysR family</fullName>
    </submittedName>
</protein>
<dbReference type="Gene3D" id="1.10.10.10">
    <property type="entry name" value="Winged helix-like DNA-binding domain superfamily/Winged helix DNA-binding domain"/>
    <property type="match status" value="1"/>
</dbReference>
<dbReference type="Pfam" id="PF00126">
    <property type="entry name" value="HTH_1"/>
    <property type="match status" value="1"/>
</dbReference>
<dbReference type="InterPro" id="IPR000847">
    <property type="entry name" value="LysR_HTH_N"/>
</dbReference>
<evidence type="ECO:0000256" key="5">
    <source>
        <dbReference type="ARBA" id="ARBA00023163"/>
    </source>
</evidence>
<dbReference type="FunFam" id="1.10.10.10:FF:000001">
    <property type="entry name" value="LysR family transcriptional regulator"/>
    <property type="match status" value="1"/>
</dbReference>
<comment type="similarity">
    <text evidence="2">Belongs to the LysR transcriptional regulatory family.</text>
</comment>
<dbReference type="PROSITE" id="PS50931">
    <property type="entry name" value="HTH_LYSR"/>
    <property type="match status" value="1"/>
</dbReference>
<dbReference type="Gene3D" id="3.40.190.290">
    <property type="match status" value="1"/>
</dbReference>
<dbReference type="InterPro" id="IPR005119">
    <property type="entry name" value="LysR_subst-bd"/>
</dbReference>
<dbReference type="GO" id="GO:0000976">
    <property type="term" value="F:transcription cis-regulatory region binding"/>
    <property type="evidence" value="ECO:0007669"/>
    <property type="project" value="TreeGrafter"/>
</dbReference>
<dbReference type="RefSeq" id="WP_074814786.1">
    <property type="nucleotide sequence ID" value="NZ_FNTI01000001.1"/>
</dbReference>
<evidence type="ECO:0000256" key="3">
    <source>
        <dbReference type="ARBA" id="ARBA00023015"/>
    </source>
</evidence>
<accession>A0A1M7KKV5</accession>
<dbReference type="SUPFAM" id="SSF46785">
    <property type="entry name" value="Winged helix' DNA-binding domain"/>
    <property type="match status" value="1"/>
</dbReference>
<evidence type="ECO:0000256" key="1">
    <source>
        <dbReference type="ARBA" id="ARBA00003502"/>
    </source>
</evidence>
<evidence type="ECO:0000256" key="4">
    <source>
        <dbReference type="ARBA" id="ARBA00023125"/>
    </source>
</evidence>
<evidence type="ECO:0000313" key="9">
    <source>
        <dbReference type="Proteomes" id="UP000183208"/>
    </source>
</evidence>
<keyword evidence="4 8" id="KW-0238">DNA-binding</keyword>
<organism evidence="8 9">
    <name type="scientific">Bradyrhizobium lablabi</name>
    <dbReference type="NCBI Taxonomy" id="722472"/>
    <lineage>
        <taxon>Bacteria</taxon>
        <taxon>Pseudomonadati</taxon>
        <taxon>Pseudomonadota</taxon>
        <taxon>Alphaproteobacteria</taxon>
        <taxon>Hyphomicrobiales</taxon>
        <taxon>Nitrobacteraceae</taxon>
        <taxon>Bradyrhizobium</taxon>
    </lineage>
</organism>
<evidence type="ECO:0000256" key="6">
    <source>
        <dbReference type="SAM" id="MobiDB-lite"/>
    </source>
</evidence>
<evidence type="ECO:0000313" key="8">
    <source>
        <dbReference type="EMBL" id="SEB97338.1"/>
    </source>
</evidence>
<evidence type="ECO:0000256" key="2">
    <source>
        <dbReference type="ARBA" id="ARBA00009437"/>
    </source>
</evidence>
<dbReference type="InterPro" id="IPR036388">
    <property type="entry name" value="WH-like_DNA-bd_sf"/>
</dbReference>
<dbReference type="PANTHER" id="PTHR30126">
    <property type="entry name" value="HTH-TYPE TRANSCRIPTIONAL REGULATOR"/>
    <property type="match status" value="1"/>
</dbReference>
<dbReference type="PRINTS" id="PR00039">
    <property type="entry name" value="HTHLYSR"/>
</dbReference>
<dbReference type="Pfam" id="PF03466">
    <property type="entry name" value="LysR_substrate"/>
    <property type="match status" value="1"/>
</dbReference>
<feature type="compositionally biased region" description="Basic residues" evidence="6">
    <location>
        <begin position="308"/>
        <end position="319"/>
    </location>
</feature>
<reference evidence="8 9" key="1">
    <citation type="submission" date="2016-10" db="EMBL/GenBank/DDBJ databases">
        <authorList>
            <person name="de Groot N.N."/>
        </authorList>
    </citation>
    <scope>NUCLEOTIDE SEQUENCE [LARGE SCALE GENOMIC DNA]</scope>
    <source>
        <strain evidence="8 9">GAS522</strain>
    </source>
</reference>
<dbReference type="SUPFAM" id="SSF53850">
    <property type="entry name" value="Periplasmic binding protein-like II"/>
    <property type="match status" value="1"/>
</dbReference>
<dbReference type="GO" id="GO:0003700">
    <property type="term" value="F:DNA-binding transcription factor activity"/>
    <property type="evidence" value="ECO:0007669"/>
    <property type="project" value="InterPro"/>
</dbReference>
<dbReference type="InterPro" id="IPR036390">
    <property type="entry name" value="WH_DNA-bd_sf"/>
</dbReference>
<proteinExistence type="inferred from homology"/>
<gene>
    <name evidence="8" type="ORF">SAMN05444171_0358</name>
</gene>
<feature type="domain" description="HTH lysR-type" evidence="7">
    <location>
        <begin position="5"/>
        <end position="62"/>
    </location>
</feature>
<dbReference type="OrthoDB" id="196624at2"/>
<sequence>MLDAVSLDQLRTFIAAVDEGSFSAASRKLLRAQSVVSETISKLEEQIGVQLFDRAGRYPKLTAAGSAVLGDARSIIAGVDLLKARAKGMSDGLEPELSVVIDVFYPIDAITQVAKEFRQNYPGVALRIYVEALGGAIQPVLDGRCSIGVIGSLPVIPDTLAYERLPGIAFLMVAARDHALASYRGKIPKEALAKHTQIVLTDRSELSSGREFGVMSSSTWRLADLFAKHHFLLKGLGWGGMPLHAVRKDLEEGRLAVLPIEDVPPDGLMLPMSAVWQTKSPPGPAGRWFVDRLKQFPVDTGKVPKPPVTRKKAKRSAKT</sequence>
<keyword evidence="3" id="KW-0805">Transcription regulation</keyword>
<keyword evidence="5" id="KW-0804">Transcription</keyword>
<dbReference type="EMBL" id="FNTI01000001">
    <property type="protein sequence ID" value="SEB97338.1"/>
    <property type="molecule type" value="Genomic_DNA"/>
</dbReference>
<dbReference type="Proteomes" id="UP000183208">
    <property type="component" value="Unassembled WGS sequence"/>
</dbReference>
<feature type="region of interest" description="Disordered" evidence="6">
    <location>
        <begin position="299"/>
        <end position="319"/>
    </location>
</feature>
<comment type="function">
    <text evidence="1">NodD regulates the expression of the nodABCFE genes which encode other nodulation proteins. NodD is also a negative regulator of its own expression. Binds flavonoids as inducers.</text>
</comment>
<name>A0A1M7KKV5_9BRAD</name>
<evidence type="ECO:0000259" key="7">
    <source>
        <dbReference type="PROSITE" id="PS50931"/>
    </source>
</evidence>
<dbReference type="PANTHER" id="PTHR30126:SF91">
    <property type="entry name" value="LYSR FAMILY TRANSCRIPTIONAL REGULATOR"/>
    <property type="match status" value="1"/>
</dbReference>
<dbReference type="AlphaFoldDB" id="A0A1M7KKV5"/>